<dbReference type="EMBL" id="JAFBCV010000006">
    <property type="protein sequence ID" value="MBM7839064.1"/>
    <property type="molecule type" value="Genomic_DNA"/>
</dbReference>
<reference evidence="1" key="1">
    <citation type="submission" date="2021-01" db="EMBL/GenBank/DDBJ databases">
        <title>Genomic Encyclopedia of Type Strains, Phase IV (KMG-IV): sequencing the most valuable type-strain genomes for metagenomic binning, comparative biology and taxonomic classification.</title>
        <authorList>
            <person name="Goeker M."/>
        </authorList>
    </citation>
    <scope>NUCLEOTIDE SEQUENCE</scope>
    <source>
        <strain evidence="1">DSM 21943</strain>
    </source>
</reference>
<organism evidence="1 2">
    <name type="scientific">Shouchella xiaoxiensis</name>
    <dbReference type="NCBI Taxonomy" id="766895"/>
    <lineage>
        <taxon>Bacteria</taxon>
        <taxon>Bacillati</taxon>
        <taxon>Bacillota</taxon>
        <taxon>Bacilli</taxon>
        <taxon>Bacillales</taxon>
        <taxon>Bacillaceae</taxon>
        <taxon>Shouchella</taxon>
    </lineage>
</organism>
<protein>
    <recommendedName>
        <fullName evidence="3">Sporulation histidine kinase inhibitor Sda</fullName>
    </recommendedName>
</protein>
<accession>A0ABS2SX88</accession>
<dbReference type="Proteomes" id="UP001179280">
    <property type="component" value="Unassembled WGS sequence"/>
</dbReference>
<dbReference type="Pfam" id="PF08970">
    <property type="entry name" value="Sda"/>
    <property type="match status" value="1"/>
</dbReference>
<dbReference type="SUPFAM" id="SSF100985">
    <property type="entry name" value="Sporulation inhibitor Sda"/>
    <property type="match status" value="1"/>
</dbReference>
<dbReference type="InterPro" id="IPR036916">
    <property type="entry name" value="Sda_sf"/>
</dbReference>
<dbReference type="InterPro" id="IPR015064">
    <property type="entry name" value="Sda"/>
</dbReference>
<evidence type="ECO:0008006" key="3">
    <source>
        <dbReference type="Google" id="ProtNLM"/>
    </source>
</evidence>
<comment type="caution">
    <text evidence="1">The sequence shown here is derived from an EMBL/GenBank/DDBJ whole genome shotgun (WGS) entry which is preliminary data.</text>
</comment>
<name>A0ABS2SX88_9BACI</name>
<proteinExistence type="predicted"/>
<keyword evidence="2" id="KW-1185">Reference proteome</keyword>
<evidence type="ECO:0000313" key="2">
    <source>
        <dbReference type="Proteomes" id="UP001179280"/>
    </source>
</evidence>
<evidence type="ECO:0000313" key="1">
    <source>
        <dbReference type="EMBL" id="MBM7839064.1"/>
    </source>
</evidence>
<sequence>MAIHELSDSTLLNAYIRAMEHNLKDDFILILRTELLRRGFDLSDDGR</sequence>
<gene>
    <name evidence="1" type="ORF">JOC54_002334</name>
</gene>
<dbReference type="Gene3D" id="1.10.287.1100">
    <property type="entry name" value="Sporulation inhibitor A"/>
    <property type="match status" value="1"/>
</dbReference>